<gene>
    <name evidence="3" type="ORF">OAN307_c44740</name>
</gene>
<dbReference type="SUPFAM" id="SSF52540">
    <property type="entry name" value="P-loop containing nucleoside triphosphate hydrolases"/>
    <property type="match status" value="1"/>
</dbReference>
<reference evidence="3 4" key="1">
    <citation type="journal article" date="2013" name="PLoS ONE">
        <title>Poles Apart: Arctic and Antarctic Octadecabacter strains Share High Genome Plasticity and a New Type of Xanthorhodopsin.</title>
        <authorList>
            <person name="Vollmers J."/>
            <person name="Voget S."/>
            <person name="Dietrich S."/>
            <person name="Gollnow K."/>
            <person name="Smits M."/>
            <person name="Meyer K."/>
            <person name="Brinkhoff T."/>
            <person name="Simon M."/>
            <person name="Daniel R."/>
        </authorList>
    </citation>
    <scope>NUCLEOTIDE SEQUENCE [LARGE SCALE GENOMIC DNA]</scope>
    <source>
        <strain evidence="3 4">307</strain>
    </source>
</reference>
<dbReference type="InterPro" id="IPR000642">
    <property type="entry name" value="Peptidase_M41"/>
</dbReference>
<sequence>MKITPELRDTRLSVDMQQLALTFTSRIIDDHACNFIEDAGDLEELPVFGDDTTAVSTQTHDAMGMTPVQIEAALQSGQDPFARFGAATAQRDMSDIPLSKLFITVLAVQMFQTKDALNKLFRPTNITVLFVKDDKDRADIARQLKEMFDRPLPNGFNVSTLDQSRFKITALGDMTSDPSAPRQARLMKDFHRGLDFQIGLRRAVLALARDPMDLSSSAQALCSQTLLWPEVNRETIVEMLRATHSVTGHLAEDTVRTILPDDSCLRRLPIALLHNSLYHATTIDVARCLTRLATLHAATATTINRPPALTLSHVHGVPDVIEILDGIIADLALWKSGQLNWKDVTSSLILYGNPGNGKTMIAGAFASSANCHLVSTSYSECQAAGHLGDYLRTMKEKVDEAIARAPSIFFLDELDSFAVRAHSAGKNNTYNIQVVNGMLQHLSTLNNTEGVIVLAATNFLDAVDPAIQRSGRFDLKLKVGNPNRHGIQEILASQTKIPEDQLQNTANRLIGRSSADVVAIVRSARTTARRHDSNLTIRHLEVAADQFAPRLDEETLKRIAVHEAGHLLVAYTLGFEMPSFAALGHSGGRVTWQGAQTYTRETTHKELTVLLAGMAAEIAIYGQASSGAGSDANCDLDTATGLALRLETEWGIGRSGLAYCPVQQNDRQNMNPTLKTVIKDHLNRAAKGAQQIIEDDLERLKLISRALLLHRELDQQMICDLLRSGGLQNRT</sequence>
<evidence type="ECO:0000259" key="2">
    <source>
        <dbReference type="SMART" id="SM00382"/>
    </source>
</evidence>
<dbReference type="KEGG" id="oat:OAN307_c44740"/>
<dbReference type="GO" id="GO:0005886">
    <property type="term" value="C:plasma membrane"/>
    <property type="evidence" value="ECO:0007669"/>
    <property type="project" value="TreeGrafter"/>
</dbReference>
<dbReference type="RefSeq" id="WP_015501727.1">
    <property type="nucleotide sequence ID" value="NC_020911.1"/>
</dbReference>
<dbReference type="GO" id="GO:0030163">
    <property type="term" value="P:protein catabolic process"/>
    <property type="evidence" value="ECO:0007669"/>
    <property type="project" value="TreeGrafter"/>
</dbReference>
<dbReference type="Gene3D" id="3.40.50.300">
    <property type="entry name" value="P-loop containing nucleotide triphosphate hydrolases"/>
    <property type="match status" value="1"/>
</dbReference>
<dbReference type="InterPro" id="IPR003960">
    <property type="entry name" value="ATPase_AAA_CS"/>
</dbReference>
<dbReference type="InterPro" id="IPR003959">
    <property type="entry name" value="ATPase_AAA_core"/>
</dbReference>
<dbReference type="GO" id="GO:0005524">
    <property type="term" value="F:ATP binding"/>
    <property type="evidence" value="ECO:0007669"/>
    <property type="project" value="UniProtKB-KW"/>
</dbReference>
<keyword evidence="1" id="KW-0547">Nucleotide-binding</keyword>
<keyword evidence="3" id="KW-0482">Metalloprotease</keyword>
<dbReference type="Proteomes" id="UP000005307">
    <property type="component" value="Chromosome"/>
</dbReference>
<evidence type="ECO:0000313" key="4">
    <source>
        <dbReference type="Proteomes" id="UP000005307"/>
    </source>
</evidence>
<dbReference type="EMBL" id="CP003740">
    <property type="protein sequence ID" value="AGI69833.1"/>
    <property type="molecule type" value="Genomic_DNA"/>
</dbReference>
<proteinExistence type="inferred from homology"/>
<comment type="similarity">
    <text evidence="1">Belongs to the AAA ATPase family.</text>
</comment>
<dbReference type="InterPro" id="IPR003593">
    <property type="entry name" value="AAA+_ATPase"/>
</dbReference>
<dbReference type="GO" id="GO:0004176">
    <property type="term" value="F:ATP-dependent peptidase activity"/>
    <property type="evidence" value="ECO:0007669"/>
    <property type="project" value="InterPro"/>
</dbReference>
<dbReference type="SUPFAM" id="SSF140990">
    <property type="entry name" value="FtsH protease domain-like"/>
    <property type="match status" value="1"/>
</dbReference>
<dbReference type="SMART" id="SM00382">
    <property type="entry name" value="AAA"/>
    <property type="match status" value="1"/>
</dbReference>
<evidence type="ECO:0000313" key="3">
    <source>
        <dbReference type="EMBL" id="AGI69833.1"/>
    </source>
</evidence>
<dbReference type="OrthoDB" id="9809379at2"/>
<keyword evidence="3" id="KW-0378">Hydrolase</keyword>
<protein>
    <submittedName>
        <fullName evidence="3">Putative ATP-dependent metalloprotease</fullName>
    </submittedName>
</protein>
<keyword evidence="3" id="KW-0645">Protease</keyword>
<dbReference type="PROSITE" id="PS00674">
    <property type="entry name" value="AAA"/>
    <property type="match status" value="1"/>
</dbReference>
<dbReference type="PANTHER" id="PTHR23076:SF97">
    <property type="entry name" value="ATP-DEPENDENT ZINC METALLOPROTEASE YME1L1"/>
    <property type="match status" value="1"/>
</dbReference>
<dbReference type="Pfam" id="PF00004">
    <property type="entry name" value="AAA"/>
    <property type="match status" value="1"/>
</dbReference>
<feature type="domain" description="AAA+ ATPase" evidence="2">
    <location>
        <begin position="344"/>
        <end position="483"/>
    </location>
</feature>
<dbReference type="CDD" id="cd19481">
    <property type="entry name" value="RecA-like_protease"/>
    <property type="match status" value="1"/>
</dbReference>
<dbReference type="GO" id="GO:0016887">
    <property type="term" value="F:ATP hydrolysis activity"/>
    <property type="evidence" value="ECO:0007669"/>
    <property type="project" value="InterPro"/>
</dbReference>
<dbReference type="GO" id="GO:0004222">
    <property type="term" value="F:metalloendopeptidase activity"/>
    <property type="evidence" value="ECO:0007669"/>
    <property type="project" value="InterPro"/>
</dbReference>
<dbReference type="InterPro" id="IPR027417">
    <property type="entry name" value="P-loop_NTPase"/>
</dbReference>
<dbReference type="eggNOG" id="COG0465">
    <property type="taxonomic scope" value="Bacteria"/>
</dbReference>
<dbReference type="HOGENOM" id="CLU_000688_20_1_5"/>
<dbReference type="AlphaFoldDB" id="M9RDJ7"/>
<accession>M9RDJ7</accession>
<dbReference type="STRING" id="391626.OAN307_c44740"/>
<dbReference type="Pfam" id="PF01434">
    <property type="entry name" value="Peptidase_M41"/>
    <property type="match status" value="1"/>
</dbReference>
<keyword evidence="1" id="KW-0067">ATP-binding</keyword>
<keyword evidence="4" id="KW-1185">Reference proteome</keyword>
<evidence type="ECO:0000256" key="1">
    <source>
        <dbReference type="RuleBase" id="RU003651"/>
    </source>
</evidence>
<dbReference type="GO" id="GO:0006508">
    <property type="term" value="P:proteolysis"/>
    <property type="evidence" value="ECO:0007669"/>
    <property type="project" value="UniProtKB-KW"/>
</dbReference>
<organism evidence="3 4">
    <name type="scientific">Octadecabacter antarcticus 307</name>
    <dbReference type="NCBI Taxonomy" id="391626"/>
    <lineage>
        <taxon>Bacteria</taxon>
        <taxon>Pseudomonadati</taxon>
        <taxon>Pseudomonadota</taxon>
        <taxon>Alphaproteobacteria</taxon>
        <taxon>Rhodobacterales</taxon>
        <taxon>Roseobacteraceae</taxon>
        <taxon>Octadecabacter</taxon>
    </lineage>
</organism>
<dbReference type="Gene3D" id="1.20.58.760">
    <property type="entry name" value="Peptidase M41"/>
    <property type="match status" value="1"/>
</dbReference>
<dbReference type="InterPro" id="IPR037219">
    <property type="entry name" value="Peptidase_M41-like"/>
</dbReference>
<dbReference type="Gene3D" id="1.10.8.60">
    <property type="match status" value="1"/>
</dbReference>
<dbReference type="PANTHER" id="PTHR23076">
    <property type="entry name" value="METALLOPROTEASE M41 FTSH"/>
    <property type="match status" value="1"/>
</dbReference>
<name>M9RDJ7_9RHOB</name>